<protein>
    <submittedName>
        <fullName evidence="1">Uncharacterized protein</fullName>
    </submittedName>
</protein>
<evidence type="ECO:0000313" key="4">
    <source>
        <dbReference type="Proteomes" id="UP000199173"/>
    </source>
</evidence>
<organism evidence="1 4">
    <name type="scientific">Kosakonia radicincitans</name>
    <dbReference type="NCBI Taxonomy" id="283686"/>
    <lineage>
        <taxon>Bacteria</taxon>
        <taxon>Pseudomonadati</taxon>
        <taxon>Pseudomonadota</taxon>
        <taxon>Gammaproteobacteria</taxon>
        <taxon>Enterobacterales</taxon>
        <taxon>Enterobacteriaceae</taxon>
        <taxon>Kosakonia</taxon>
    </lineage>
</organism>
<evidence type="ECO:0000313" key="1">
    <source>
        <dbReference type="EMBL" id="SFR27724.1"/>
    </source>
</evidence>
<dbReference type="Proteomes" id="UP000198760">
    <property type="component" value="Unassembled WGS sequence"/>
</dbReference>
<dbReference type="EMBL" id="FOYJ01000026">
    <property type="protein sequence ID" value="SFR27724.1"/>
    <property type="molecule type" value="Genomic_DNA"/>
</dbReference>
<name>A0AAX2F0U2_9ENTR</name>
<accession>A0AAX2F0U2</accession>
<proteinExistence type="predicted"/>
<gene>
    <name evidence="2" type="ORF">SAMN03159428_05365</name>
    <name evidence="1" type="ORF">SAMN03159514_05378</name>
</gene>
<dbReference type="AlphaFoldDB" id="A0AAX2F0U2"/>
<dbReference type="Proteomes" id="UP000199173">
    <property type="component" value="Unassembled WGS sequence"/>
</dbReference>
<keyword evidence="3" id="KW-1185">Reference proteome</keyword>
<dbReference type="RefSeq" id="WP_143091380.1">
    <property type="nucleotide sequence ID" value="NZ_FONC01000014.1"/>
</dbReference>
<sequence length="80" mass="9091">MNTESMHHSSDPRRWCREAIASFRQHLAAGVNEAQYNVACDEHACHHYDETPSTIFRLRLVCGGFVAGFMRSVRRRGGQA</sequence>
<dbReference type="EMBL" id="FPAV01000030">
    <property type="protein sequence ID" value="SFU19446.1"/>
    <property type="molecule type" value="Genomic_DNA"/>
</dbReference>
<evidence type="ECO:0000313" key="3">
    <source>
        <dbReference type="Proteomes" id="UP000198760"/>
    </source>
</evidence>
<reference evidence="3 4" key="1">
    <citation type="submission" date="2016-10" db="EMBL/GenBank/DDBJ databases">
        <authorList>
            <person name="Varghese N."/>
            <person name="Submissions S."/>
        </authorList>
    </citation>
    <scope>NUCLEOTIDE SEQUENCE [LARGE SCALE GENOMIC DNA]</scope>
    <source>
        <strain evidence="2 3">NFIX06</strain>
        <strain evidence="1 4">NFIX08</strain>
    </source>
</reference>
<evidence type="ECO:0000313" key="2">
    <source>
        <dbReference type="EMBL" id="SFU19446.1"/>
    </source>
</evidence>
<comment type="caution">
    <text evidence="1">The sequence shown here is derived from an EMBL/GenBank/DDBJ whole genome shotgun (WGS) entry which is preliminary data.</text>
</comment>